<dbReference type="Gene3D" id="3.30.420.40">
    <property type="match status" value="2"/>
</dbReference>
<dbReference type="PANTHER" id="PTHR45639:SF32">
    <property type="entry name" value="HEAT SHOCK PROTEIN PDR13"/>
    <property type="match status" value="1"/>
</dbReference>
<dbReference type="Gene3D" id="3.90.640.10">
    <property type="entry name" value="Actin, Chain A, domain 4"/>
    <property type="match status" value="1"/>
</dbReference>
<dbReference type="GO" id="GO:0005524">
    <property type="term" value="F:ATP binding"/>
    <property type="evidence" value="ECO:0007669"/>
    <property type="project" value="UniProtKB-KW"/>
</dbReference>
<dbReference type="EMBL" id="GBHO01043252">
    <property type="protein sequence ID" value="JAG00352.1"/>
    <property type="molecule type" value="Transcribed_RNA"/>
</dbReference>
<dbReference type="EMBL" id="GDHC01013900">
    <property type="protein sequence ID" value="JAQ04729.1"/>
    <property type="molecule type" value="Transcribed_RNA"/>
</dbReference>
<evidence type="ECO:0000256" key="1">
    <source>
        <dbReference type="ARBA" id="ARBA00007381"/>
    </source>
</evidence>
<dbReference type="EMBL" id="GBRD01013016">
    <property type="protein sequence ID" value="JAG52810.1"/>
    <property type="molecule type" value="Transcribed_RNA"/>
</dbReference>
<dbReference type="GO" id="GO:0140662">
    <property type="term" value="F:ATP-dependent protein folding chaperone"/>
    <property type="evidence" value="ECO:0007669"/>
    <property type="project" value="InterPro"/>
</dbReference>
<proteinExistence type="inferred from homology"/>
<dbReference type="AlphaFoldDB" id="A0A0A9VYV2"/>
<protein>
    <submittedName>
        <fullName evidence="4">Heat shock 70 kDa protein 14</fullName>
    </submittedName>
    <submittedName>
        <fullName evidence="7">Heat shock protein 14</fullName>
    </submittedName>
</protein>
<dbReference type="EMBL" id="GBHO01043253">
    <property type="protein sequence ID" value="JAG00351.1"/>
    <property type="molecule type" value="Transcribed_RNA"/>
</dbReference>
<sequence length="499" mass="53671">MVNYFGLYVGNSTASIALFKEDGKVEILANEAGERVTAAVVTINSDEKVVGSTAGATSYSLASCAVKYNKRLLDTTISQESMRSWISESLVKIEGDSLNSLTYSVSVEDSKKPLTCSTTQIASLIFKKLYGIGVGGAPGQDSFSCVIAVPTHWDDKSRQIVADAATQAGWEVMQVINEPAAALLAYQIGFEKPPVDQIALVYRLGGVSCDATVVSIENGFQTIVSHVRDDSLGGKDIISVVTEHLCDEFKRKYYLDPRESRKAMWKLKIAAMGIIHTLSTISTSSRFIESVCDGVDFNPTISQARFEALLSPLIPKFTAPIHQALAEAGVEKNQISKVVLCGGVLKVPKMRSVVSSLFDCEICSGLNPDEVLAWGAAQQAGLLAGHSDGLGVTEASRELPLLQTPVHVQVNDQEVVMGPGVMPISHFINLSVEEPKVEISAKQEQPTDSFTGQGVIECSEAGDLEVHIRLTVDNELVAEAVNTETKELQKVTFALQPVC</sequence>
<reference evidence="6" key="3">
    <citation type="submission" date="2014-09" db="EMBL/GenBank/DDBJ databases">
        <authorList>
            <person name="Magalhaes I.L.F."/>
            <person name="Oliveira U."/>
            <person name="Santos F.R."/>
            <person name="Vidigal T.H.D.A."/>
            <person name="Brescovit A.D."/>
            <person name="Santos A.J."/>
        </authorList>
    </citation>
    <scope>NUCLEOTIDE SEQUENCE</scope>
</reference>
<evidence type="ECO:0000256" key="3">
    <source>
        <dbReference type="ARBA" id="ARBA00022840"/>
    </source>
</evidence>
<organism evidence="4">
    <name type="scientific">Lygus hesperus</name>
    <name type="common">Western plant bug</name>
    <dbReference type="NCBI Taxonomy" id="30085"/>
    <lineage>
        <taxon>Eukaryota</taxon>
        <taxon>Metazoa</taxon>
        <taxon>Ecdysozoa</taxon>
        <taxon>Arthropoda</taxon>
        <taxon>Hexapoda</taxon>
        <taxon>Insecta</taxon>
        <taxon>Pterygota</taxon>
        <taxon>Neoptera</taxon>
        <taxon>Paraneoptera</taxon>
        <taxon>Hemiptera</taxon>
        <taxon>Heteroptera</taxon>
        <taxon>Panheteroptera</taxon>
        <taxon>Cimicomorpha</taxon>
        <taxon>Miridae</taxon>
        <taxon>Mirini</taxon>
        <taxon>Lygus</taxon>
    </lineage>
</organism>
<keyword evidence="3" id="KW-0067">ATP-binding</keyword>
<reference evidence="4" key="1">
    <citation type="journal article" date="2014" name="PLoS ONE">
        <title>Transcriptome-Based Identification of ABC Transporters in the Western Tarnished Plant Bug Lygus hesperus.</title>
        <authorList>
            <person name="Hull J.J."/>
            <person name="Chaney K."/>
            <person name="Geib S.M."/>
            <person name="Fabrick J.A."/>
            <person name="Brent C.S."/>
            <person name="Walsh D."/>
            <person name="Lavine L.C."/>
        </authorList>
    </citation>
    <scope>NUCLEOTIDE SEQUENCE</scope>
</reference>
<gene>
    <name evidence="4" type="primary">hspa14_1</name>
    <name evidence="5" type="synonym">hspa14_0</name>
    <name evidence="5" type="ORF">CM83_69980</name>
    <name evidence="4" type="ORF">CM83_69981</name>
    <name evidence="7" type="ORF">g.64138</name>
</gene>
<dbReference type="Pfam" id="PF00012">
    <property type="entry name" value="HSP70"/>
    <property type="match status" value="1"/>
</dbReference>
<dbReference type="InterPro" id="IPR043129">
    <property type="entry name" value="ATPase_NBD"/>
</dbReference>
<dbReference type="PRINTS" id="PR00301">
    <property type="entry name" value="HEATSHOCK70"/>
</dbReference>
<keyword evidence="4" id="KW-0346">Stress response</keyword>
<evidence type="ECO:0000313" key="6">
    <source>
        <dbReference type="EMBL" id="JAG52810.1"/>
    </source>
</evidence>
<reference evidence="4" key="2">
    <citation type="submission" date="2014-07" db="EMBL/GenBank/DDBJ databases">
        <authorList>
            <person name="Hull J."/>
        </authorList>
    </citation>
    <scope>NUCLEOTIDE SEQUENCE</scope>
</reference>
<dbReference type="PANTHER" id="PTHR45639">
    <property type="entry name" value="HSC70CB, ISOFORM G-RELATED"/>
    <property type="match status" value="1"/>
</dbReference>
<name>A0A0A9VYV2_LYGHE</name>
<accession>A0A0A9VYV2</accession>
<dbReference type="InterPro" id="IPR013126">
    <property type="entry name" value="Hsp_70_fam"/>
</dbReference>
<dbReference type="GO" id="GO:0005634">
    <property type="term" value="C:nucleus"/>
    <property type="evidence" value="ECO:0007669"/>
    <property type="project" value="TreeGrafter"/>
</dbReference>
<reference evidence="7" key="4">
    <citation type="journal article" date="2016" name="Gigascience">
        <title>De novo construction of an expanded transcriptome assembly for the western tarnished plant bug, Lygus hesperus.</title>
        <authorList>
            <person name="Tassone E.E."/>
            <person name="Geib S.M."/>
            <person name="Hall B."/>
            <person name="Fabrick J.A."/>
            <person name="Brent C.S."/>
            <person name="Hull J.J."/>
        </authorList>
    </citation>
    <scope>NUCLEOTIDE SEQUENCE</scope>
</reference>
<dbReference type="SUPFAM" id="SSF53067">
    <property type="entry name" value="Actin-like ATPase domain"/>
    <property type="match status" value="2"/>
</dbReference>
<comment type="similarity">
    <text evidence="1">Belongs to the heat shock protein 70 family.</text>
</comment>
<evidence type="ECO:0000313" key="7">
    <source>
        <dbReference type="EMBL" id="JAQ04729.1"/>
    </source>
</evidence>
<evidence type="ECO:0000256" key="2">
    <source>
        <dbReference type="ARBA" id="ARBA00022741"/>
    </source>
</evidence>
<dbReference type="Gene3D" id="3.30.30.30">
    <property type="match status" value="1"/>
</dbReference>
<dbReference type="GO" id="GO:0005829">
    <property type="term" value="C:cytosol"/>
    <property type="evidence" value="ECO:0007669"/>
    <property type="project" value="TreeGrafter"/>
</dbReference>
<keyword evidence="2" id="KW-0547">Nucleotide-binding</keyword>
<evidence type="ECO:0000313" key="4">
    <source>
        <dbReference type="EMBL" id="JAG00351.1"/>
    </source>
</evidence>
<evidence type="ECO:0000313" key="5">
    <source>
        <dbReference type="EMBL" id="JAG00352.1"/>
    </source>
</evidence>